<sequence>MKLKQALTRYQLSLETVLISVQQEMQAIVARANSISLKHGMQVHESFKVTFGNNLVNSKMNESLMMSAKILESLDNIVGPKDIYHVNLDFHNTEPHRDEQVSDQWQAERHHQESAIDQLTELGKWIYSKND</sequence>
<protein>
    <submittedName>
        <fullName evidence="1">Uncharacterized protein</fullName>
    </submittedName>
</protein>
<organism evidence="1 2">
    <name type="scientific">Rozella allomycis (strain CSF55)</name>
    <dbReference type="NCBI Taxonomy" id="988480"/>
    <lineage>
        <taxon>Eukaryota</taxon>
        <taxon>Fungi</taxon>
        <taxon>Fungi incertae sedis</taxon>
        <taxon>Cryptomycota</taxon>
        <taxon>Cryptomycota incertae sedis</taxon>
        <taxon>Rozella</taxon>
    </lineage>
</organism>
<dbReference type="Proteomes" id="UP000030755">
    <property type="component" value="Unassembled WGS sequence"/>
</dbReference>
<dbReference type="EMBL" id="KE560467">
    <property type="protein sequence ID" value="EPZ36727.1"/>
    <property type="molecule type" value="Genomic_DNA"/>
</dbReference>
<dbReference type="AlphaFoldDB" id="A0A075B2F3"/>
<gene>
    <name evidence="1" type="ORF">O9G_002338</name>
</gene>
<proteinExistence type="predicted"/>
<evidence type="ECO:0000313" key="2">
    <source>
        <dbReference type="Proteomes" id="UP000030755"/>
    </source>
</evidence>
<dbReference type="HOGENOM" id="CLU_1928775_0_0_1"/>
<keyword evidence="2" id="KW-1185">Reference proteome</keyword>
<name>A0A075B2F3_ROZAC</name>
<accession>A0A075B2F3</accession>
<reference evidence="1 2" key="1">
    <citation type="journal article" date="2013" name="Curr. Biol.">
        <title>Shared signatures of parasitism and phylogenomics unite Cryptomycota and microsporidia.</title>
        <authorList>
            <person name="James T.Y."/>
            <person name="Pelin A."/>
            <person name="Bonen L."/>
            <person name="Ahrendt S."/>
            <person name="Sain D."/>
            <person name="Corradi N."/>
            <person name="Stajich J.E."/>
        </authorList>
    </citation>
    <scope>NUCLEOTIDE SEQUENCE [LARGE SCALE GENOMIC DNA]</scope>
    <source>
        <strain evidence="1 2">CSF55</strain>
    </source>
</reference>
<evidence type="ECO:0000313" key="1">
    <source>
        <dbReference type="EMBL" id="EPZ36727.1"/>
    </source>
</evidence>